<dbReference type="PANTHER" id="PTHR47966:SF2">
    <property type="entry name" value="ASPERGILLOPEPSIN-1-RELATED"/>
    <property type="match status" value="1"/>
</dbReference>
<keyword evidence="2 5" id="KW-0645">Protease</keyword>
<feature type="signal peptide" evidence="6">
    <location>
        <begin position="1"/>
        <end position="20"/>
    </location>
</feature>
<comment type="caution">
    <text evidence="8">The sequence shown here is derived from an EMBL/GenBank/DDBJ whole genome shotgun (WGS) entry which is preliminary data.</text>
</comment>
<dbReference type="PANTHER" id="PTHR47966">
    <property type="entry name" value="BETA-SITE APP-CLEAVING ENZYME, ISOFORM A-RELATED"/>
    <property type="match status" value="1"/>
</dbReference>
<proteinExistence type="inferred from homology"/>
<dbReference type="CDD" id="cd06097">
    <property type="entry name" value="Aspergillopepsin_like"/>
    <property type="match status" value="1"/>
</dbReference>
<evidence type="ECO:0000256" key="4">
    <source>
        <dbReference type="ARBA" id="ARBA00022801"/>
    </source>
</evidence>
<evidence type="ECO:0000256" key="2">
    <source>
        <dbReference type="ARBA" id="ARBA00022670"/>
    </source>
</evidence>
<dbReference type="Proteomes" id="UP001345013">
    <property type="component" value="Unassembled WGS sequence"/>
</dbReference>
<dbReference type="EMBL" id="JAVRRG010000004">
    <property type="protein sequence ID" value="KAK5101534.1"/>
    <property type="molecule type" value="Genomic_DNA"/>
</dbReference>
<reference evidence="8 9" key="1">
    <citation type="submission" date="2023-08" db="EMBL/GenBank/DDBJ databases">
        <title>Black Yeasts Isolated from many extreme environments.</title>
        <authorList>
            <person name="Coleine C."/>
            <person name="Stajich J.E."/>
            <person name="Selbmann L."/>
        </authorList>
    </citation>
    <scope>NUCLEOTIDE SEQUENCE [LARGE SCALE GENOMIC DNA]</scope>
    <source>
        <strain evidence="8 9">CCFEE 5885</strain>
    </source>
</reference>
<dbReference type="PROSITE" id="PS00141">
    <property type="entry name" value="ASP_PROTEASE"/>
    <property type="match status" value="1"/>
</dbReference>
<accession>A0ABR0KNA7</accession>
<feature type="chain" id="PRO_5046419597" description="Peptidase A1 domain-containing protein" evidence="6">
    <location>
        <begin position="21"/>
        <end position="398"/>
    </location>
</feature>
<keyword evidence="3 5" id="KW-0064">Aspartyl protease</keyword>
<dbReference type="Pfam" id="PF00026">
    <property type="entry name" value="Asp"/>
    <property type="match status" value="1"/>
</dbReference>
<keyword evidence="4 5" id="KW-0378">Hydrolase</keyword>
<sequence length="398" mass="41704">MHSFSSTLAAGVLLASIAVAAPVQPTKRSAGYTVTGTVAKPLPAYPVQLANVYKKYGKTVPIHVQAAAASESGSVPAIPEALDVAYLSPITIGGQTLNVDFDTGSADLWVFSSGLSSSSTRGHDIYDPAKSTTAEKMTGSSWRIQYGDGSGASGVVYTDNVEVGGITVEGQAVEVATKISAQFLQDTSNDGLFGLGFSSINTVSPSPQTTWFDSAISQGLFEQNLFTVDLKHGQPGTYDFGYIDDNKYTGEIIYTNINSAQGFWEFTGTGYGIGDGYFQEQAIDAIVDTGTTLLLMDDSIVEGYYSQVTGAKMDVTQGGYVFPCSAELPDFVLGIGSGQATIPSSLMTLGNIGGSQCFGGLQSNQGIGLSIYGDVFLKAVLAVFDADNERFGFATKDL</sequence>
<dbReference type="InterPro" id="IPR001969">
    <property type="entry name" value="Aspartic_peptidase_AS"/>
</dbReference>
<evidence type="ECO:0000256" key="3">
    <source>
        <dbReference type="ARBA" id="ARBA00022750"/>
    </source>
</evidence>
<evidence type="ECO:0000256" key="6">
    <source>
        <dbReference type="SAM" id="SignalP"/>
    </source>
</evidence>
<dbReference type="SUPFAM" id="SSF50630">
    <property type="entry name" value="Acid proteases"/>
    <property type="match status" value="1"/>
</dbReference>
<name>A0ABR0KNA7_9EURO</name>
<dbReference type="InterPro" id="IPR021109">
    <property type="entry name" value="Peptidase_aspartic_dom_sf"/>
</dbReference>
<dbReference type="InterPro" id="IPR001461">
    <property type="entry name" value="Aspartic_peptidase_A1"/>
</dbReference>
<feature type="domain" description="Peptidase A1" evidence="7">
    <location>
        <begin position="86"/>
        <end position="394"/>
    </location>
</feature>
<gene>
    <name evidence="8" type="ORF">LTR24_000590</name>
</gene>
<dbReference type="PROSITE" id="PS51767">
    <property type="entry name" value="PEPTIDASE_A1"/>
    <property type="match status" value="1"/>
</dbReference>
<evidence type="ECO:0000256" key="1">
    <source>
        <dbReference type="ARBA" id="ARBA00007447"/>
    </source>
</evidence>
<evidence type="ECO:0000313" key="8">
    <source>
        <dbReference type="EMBL" id="KAK5101534.1"/>
    </source>
</evidence>
<dbReference type="InterPro" id="IPR033121">
    <property type="entry name" value="PEPTIDASE_A1"/>
</dbReference>
<protein>
    <recommendedName>
        <fullName evidence="7">Peptidase A1 domain-containing protein</fullName>
    </recommendedName>
</protein>
<comment type="similarity">
    <text evidence="1 5">Belongs to the peptidase A1 family.</text>
</comment>
<dbReference type="Gene3D" id="2.40.70.10">
    <property type="entry name" value="Acid Proteases"/>
    <property type="match status" value="2"/>
</dbReference>
<keyword evidence="6" id="KW-0732">Signal</keyword>
<evidence type="ECO:0000259" key="7">
    <source>
        <dbReference type="PROSITE" id="PS51767"/>
    </source>
</evidence>
<keyword evidence="9" id="KW-1185">Reference proteome</keyword>
<organism evidence="8 9">
    <name type="scientific">Lithohypha guttulata</name>
    <dbReference type="NCBI Taxonomy" id="1690604"/>
    <lineage>
        <taxon>Eukaryota</taxon>
        <taxon>Fungi</taxon>
        <taxon>Dikarya</taxon>
        <taxon>Ascomycota</taxon>
        <taxon>Pezizomycotina</taxon>
        <taxon>Eurotiomycetes</taxon>
        <taxon>Chaetothyriomycetidae</taxon>
        <taxon>Chaetothyriales</taxon>
        <taxon>Trichomeriaceae</taxon>
        <taxon>Lithohypha</taxon>
    </lineage>
</organism>
<evidence type="ECO:0000256" key="5">
    <source>
        <dbReference type="RuleBase" id="RU000454"/>
    </source>
</evidence>
<dbReference type="InterPro" id="IPR034163">
    <property type="entry name" value="Aspergillopepsin-like_cat_dom"/>
</dbReference>
<evidence type="ECO:0000313" key="9">
    <source>
        <dbReference type="Proteomes" id="UP001345013"/>
    </source>
</evidence>
<dbReference type="PRINTS" id="PR00792">
    <property type="entry name" value="PEPSIN"/>
</dbReference>